<dbReference type="PANTHER" id="PTHR43709:SF3">
    <property type="entry name" value="ISOMERASE YBHH-RELATED"/>
    <property type="match status" value="1"/>
</dbReference>
<dbReference type="PANTHER" id="PTHR43709">
    <property type="entry name" value="ACONITATE ISOMERASE-RELATED"/>
    <property type="match status" value="1"/>
</dbReference>
<evidence type="ECO:0000256" key="1">
    <source>
        <dbReference type="ARBA" id="ARBA00007673"/>
    </source>
</evidence>
<dbReference type="SUPFAM" id="SSF54506">
    <property type="entry name" value="Diaminopimelate epimerase-like"/>
    <property type="match status" value="2"/>
</dbReference>
<comment type="caution">
    <text evidence="3">The sequence shown here is derived from an EMBL/GenBank/DDBJ whole genome shotgun (WGS) entry which is preliminary data.</text>
</comment>
<dbReference type="OrthoDB" id="9779763at2"/>
<dbReference type="GO" id="GO:0016853">
    <property type="term" value="F:isomerase activity"/>
    <property type="evidence" value="ECO:0007669"/>
    <property type="project" value="UniProtKB-KW"/>
</dbReference>
<dbReference type="InterPro" id="IPR007400">
    <property type="entry name" value="PrpF-like"/>
</dbReference>
<reference evidence="3 4" key="1">
    <citation type="submission" date="2018-11" db="EMBL/GenBank/DDBJ databases">
        <title>Trebonia kvetii gen.nov., sp.nov., a novel acidophilic actinobacterium, and proposal of the new actinobacterial family Treboniaceae fam. nov.</title>
        <authorList>
            <person name="Rapoport D."/>
            <person name="Sagova-Mareckova M."/>
            <person name="Sedlacek I."/>
            <person name="Provaznik J."/>
            <person name="Kralova S."/>
            <person name="Pavlinic D."/>
            <person name="Benes V."/>
            <person name="Kopecky J."/>
        </authorList>
    </citation>
    <scope>NUCLEOTIDE SEQUENCE [LARGE SCALE GENOMIC DNA]</scope>
    <source>
        <strain evidence="3 4">15Tr583</strain>
    </source>
</reference>
<proteinExistence type="inferred from homology"/>
<dbReference type="NCBIfam" id="NF033377">
    <property type="entry name" value="OMA_tautomer"/>
    <property type="match status" value="1"/>
</dbReference>
<dbReference type="InterPro" id="IPR047687">
    <property type="entry name" value="OMA_tautomer-like"/>
</dbReference>
<evidence type="ECO:0000256" key="2">
    <source>
        <dbReference type="ARBA" id="ARBA00023235"/>
    </source>
</evidence>
<sequence>MQMRGGTSKGLYFLAEDLPADPAERDDLLLRVMGSPDPRQIDGTGGAHPLTSKVAVVSRSEVTGIDVDYLFLQVMVDKPVVTDKQNCGNILAGIGPFAVERGLVAAQGEQTRVRIRMVNTDGIVTATFPTPGGLPRYDGDTAIDGVPGTAAGIVLDFEDSGAAAGVFPTGNLTDVFGGVEVTCVDNGMPVVVVAAASLGVTGYETVAELEGDEELNKRVQELRLEAGKAMGLGDVSATTVPKISLVAPPAHGGTISTRTFIPVRVHESIGVLGAVSVATAIVQPGAVGHDLAVLGGGPRLSVEHPGGALEVEVELDTSVSPPAVVRSGVVRTARKLFDGVAFPR</sequence>
<dbReference type="EC" id="5.3.2.8" evidence="3"/>
<comment type="similarity">
    <text evidence="1">Belongs to the PrpF family.</text>
</comment>
<evidence type="ECO:0000313" key="3">
    <source>
        <dbReference type="EMBL" id="TVZ01420.1"/>
    </source>
</evidence>
<accession>A0A6P2BR29</accession>
<dbReference type="Gene3D" id="3.10.310.10">
    <property type="entry name" value="Diaminopimelate Epimerase, Chain A, domain 1"/>
    <property type="match status" value="2"/>
</dbReference>
<name>A0A6P2BR29_9ACTN</name>
<keyword evidence="2 3" id="KW-0413">Isomerase</keyword>
<protein>
    <submittedName>
        <fullName evidence="3">4-oxalomesaconate tautomerase</fullName>
        <ecNumber evidence="3">5.3.2.8</ecNumber>
    </submittedName>
</protein>
<organism evidence="3 4">
    <name type="scientific">Trebonia kvetii</name>
    <dbReference type="NCBI Taxonomy" id="2480626"/>
    <lineage>
        <taxon>Bacteria</taxon>
        <taxon>Bacillati</taxon>
        <taxon>Actinomycetota</taxon>
        <taxon>Actinomycetes</taxon>
        <taxon>Streptosporangiales</taxon>
        <taxon>Treboniaceae</taxon>
        <taxon>Trebonia</taxon>
    </lineage>
</organism>
<dbReference type="Proteomes" id="UP000460272">
    <property type="component" value="Unassembled WGS sequence"/>
</dbReference>
<gene>
    <name evidence="3" type="ORF">EAS64_32360</name>
</gene>
<evidence type="ECO:0000313" key="4">
    <source>
        <dbReference type="Proteomes" id="UP000460272"/>
    </source>
</evidence>
<keyword evidence="4" id="KW-1185">Reference proteome</keyword>
<dbReference type="EMBL" id="RPFW01000007">
    <property type="protein sequence ID" value="TVZ01420.1"/>
    <property type="molecule type" value="Genomic_DNA"/>
</dbReference>
<dbReference type="Pfam" id="PF04303">
    <property type="entry name" value="PrpF"/>
    <property type="match status" value="1"/>
</dbReference>
<dbReference type="AlphaFoldDB" id="A0A6P2BR29"/>